<protein>
    <submittedName>
        <fullName evidence="1">Uncharacterized protein</fullName>
    </submittedName>
</protein>
<sequence>MLKGQRLRGWECLVFLTKKNATTGYHREMDGPRFERRLTETLLPNIEPRSVIIIDNAQCHSVQLKKLPTTSSCKADIQSWFTEKKEENIPWFNRNKYNFSGYRIDVLGNVAGHDIVRLPLYHCELNPIEMVWSQVKGYTAATTHH</sequence>
<accession>A0ACB7SNT0</accession>
<name>A0ACB7SNT0_HYAAI</name>
<evidence type="ECO:0000313" key="2">
    <source>
        <dbReference type="Proteomes" id="UP000821845"/>
    </source>
</evidence>
<organism evidence="1 2">
    <name type="scientific">Hyalomma asiaticum</name>
    <name type="common">Tick</name>
    <dbReference type="NCBI Taxonomy" id="266040"/>
    <lineage>
        <taxon>Eukaryota</taxon>
        <taxon>Metazoa</taxon>
        <taxon>Ecdysozoa</taxon>
        <taxon>Arthropoda</taxon>
        <taxon>Chelicerata</taxon>
        <taxon>Arachnida</taxon>
        <taxon>Acari</taxon>
        <taxon>Parasitiformes</taxon>
        <taxon>Ixodida</taxon>
        <taxon>Ixodoidea</taxon>
        <taxon>Ixodidae</taxon>
        <taxon>Hyalomminae</taxon>
        <taxon>Hyalomma</taxon>
    </lineage>
</organism>
<reference evidence="1" key="1">
    <citation type="submission" date="2020-05" db="EMBL/GenBank/DDBJ databases">
        <title>Large-scale comparative analyses of tick genomes elucidate their genetic diversity and vector capacities.</title>
        <authorList>
            <person name="Jia N."/>
            <person name="Wang J."/>
            <person name="Shi W."/>
            <person name="Du L."/>
            <person name="Sun Y."/>
            <person name="Zhan W."/>
            <person name="Jiang J."/>
            <person name="Wang Q."/>
            <person name="Zhang B."/>
            <person name="Ji P."/>
            <person name="Sakyi L.B."/>
            <person name="Cui X."/>
            <person name="Yuan T."/>
            <person name="Jiang B."/>
            <person name="Yang W."/>
            <person name="Lam T.T.-Y."/>
            <person name="Chang Q."/>
            <person name="Ding S."/>
            <person name="Wang X."/>
            <person name="Zhu J."/>
            <person name="Ruan X."/>
            <person name="Zhao L."/>
            <person name="Wei J."/>
            <person name="Que T."/>
            <person name="Du C."/>
            <person name="Cheng J."/>
            <person name="Dai P."/>
            <person name="Han X."/>
            <person name="Huang E."/>
            <person name="Gao Y."/>
            <person name="Liu J."/>
            <person name="Shao H."/>
            <person name="Ye R."/>
            <person name="Li L."/>
            <person name="Wei W."/>
            <person name="Wang X."/>
            <person name="Wang C."/>
            <person name="Yang T."/>
            <person name="Huo Q."/>
            <person name="Li W."/>
            <person name="Guo W."/>
            <person name="Chen H."/>
            <person name="Zhou L."/>
            <person name="Ni X."/>
            <person name="Tian J."/>
            <person name="Zhou Y."/>
            <person name="Sheng Y."/>
            <person name="Liu T."/>
            <person name="Pan Y."/>
            <person name="Xia L."/>
            <person name="Li J."/>
            <person name="Zhao F."/>
            <person name="Cao W."/>
        </authorList>
    </citation>
    <scope>NUCLEOTIDE SEQUENCE</scope>
    <source>
        <strain evidence="1">Hyas-2018</strain>
    </source>
</reference>
<evidence type="ECO:0000313" key="1">
    <source>
        <dbReference type="EMBL" id="KAH6936616.1"/>
    </source>
</evidence>
<dbReference type="EMBL" id="CM023483">
    <property type="protein sequence ID" value="KAH6936616.1"/>
    <property type="molecule type" value="Genomic_DNA"/>
</dbReference>
<keyword evidence="2" id="KW-1185">Reference proteome</keyword>
<comment type="caution">
    <text evidence="1">The sequence shown here is derived from an EMBL/GenBank/DDBJ whole genome shotgun (WGS) entry which is preliminary data.</text>
</comment>
<proteinExistence type="predicted"/>
<gene>
    <name evidence="1" type="ORF">HPB50_020228</name>
</gene>
<dbReference type="Proteomes" id="UP000821845">
    <property type="component" value="Chromosome 3"/>
</dbReference>